<keyword evidence="4 5" id="KW-0408">Iron</keyword>
<dbReference type="CDD" id="cd11041">
    <property type="entry name" value="CYP503A1-like"/>
    <property type="match status" value="1"/>
</dbReference>
<dbReference type="GO" id="GO:0016705">
    <property type="term" value="F:oxidoreductase activity, acting on paired donors, with incorporation or reduction of molecular oxygen"/>
    <property type="evidence" value="ECO:0007669"/>
    <property type="project" value="InterPro"/>
</dbReference>
<keyword evidence="3 5" id="KW-0479">Metal-binding</keyword>
<evidence type="ECO:0000256" key="2">
    <source>
        <dbReference type="ARBA" id="ARBA00010617"/>
    </source>
</evidence>
<comment type="cofactor">
    <cofactor evidence="1 5">
        <name>heme</name>
        <dbReference type="ChEBI" id="CHEBI:30413"/>
    </cofactor>
</comment>
<evidence type="ECO:0000313" key="8">
    <source>
        <dbReference type="Proteomes" id="UP000703661"/>
    </source>
</evidence>
<dbReference type="SUPFAM" id="SSF48264">
    <property type="entry name" value="Cytochrome P450"/>
    <property type="match status" value="1"/>
</dbReference>
<dbReference type="Pfam" id="PF00067">
    <property type="entry name" value="p450"/>
    <property type="match status" value="2"/>
</dbReference>
<gene>
    <name evidence="7" type="ORF">BGZ80_008069</name>
</gene>
<dbReference type="Gene3D" id="1.10.630.10">
    <property type="entry name" value="Cytochrome P450"/>
    <property type="match status" value="1"/>
</dbReference>
<dbReference type="GO" id="GO:0020037">
    <property type="term" value="F:heme binding"/>
    <property type="evidence" value="ECO:0007669"/>
    <property type="project" value="InterPro"/>
</dbReference>
<evidence type="ECO:0000256" key="4">
    <source>
        <dbReference type="ARBA" id="ARBA00023004"/>
    </source>
</evidence>
<organism evidence="7 8">
    <name type="scientific">Entomortierella chlamydospora</name>
    <dbReference type="NCBI Taxonomy" id="101097"/>
    <lineage>
        <taxon>Eukaryota</taxon>
        <taxon>Fungi</taxon>
        <taxon>Fungi incertae sedis</taxon>
        <taxon>Mucoromycota</taxon>
        <taxon>Mortierellomycotina</taxon>
        <taxon>Mortierellomycetes</taxon>
        <taxon>Mortierellales</taxon>
        <taxon>Mortierellaceae</taxon>
        <taxon>Entomortierella</taxon>
    </lineage>
</organism>
<evidence type="ECO:0000256" key="6">
    <source>
        <dbReference type="RuleBase" id="RU000461"/>
    </source>
</evidence>
<comment type="caution">
    <text evidence="7">The sequence shown here is derived from an EMBL/GenBank/DDBJ whole genome shotgun (WGS) entry which is preliminary data.</text>
</comment>
<feature type="binding site" description="axial binding residue" evidence="5">
    <location>
        <position position="486"/>
    </location>
    <ligand>
        <name>heme</name>
        <dbReference type="ChEBI" id="CHEBI:30413"/>
    </ligand>
    <ligandPart>
        <name>Fe</name>
        <dbReference type="ChEBI" id="CHEBI:18248"/>
    </ligandPart>
</feature>
<dbReference type="Proteomes" id="UP000703661">
    <property type="component" value="Unassembled WGS sequence"/>
</dbReference>
<evidence type="ECO:0000256" key="5">
    <source>
        <dbReference type="PIRSR" id="PIRSR602403-1"/>
    </source>
</evidence>
<dbReference type="PROSITE" id="PS00086">
    <property type="entry name" value="CYTOCHROME_P450"/>
    <property type="match status" value="1"/>
</dbReference>
<evidence type="ECO:0000256" key="1">
    <source>
        <dbReference type="ARBA" id="ARBA00001971"/>
    </source>
</evidence>
<accession>A0A9P6MYI2</accession>
<keyword evidence="6" id="KW-0560">Oxidoreductase</keyword>
<evidence type="ECO:0000313" key="7">
    <source>
        <dbReference type="EMBL" id="KAG0017651.1"/>
    </source>
</evidence>
<dbReference type="InterPro" id="IPR036396">
    <property type="entry name" value="Cyt_P450_sf"/>
</dbReference>
<comment type="similarity">
    <text evidence="2 6">Belongs to the cytochrome P450 family.</text>
</comment>
<sequence>MVLSTSTDPSLSDIIRIAAPVGVGIASVFYLAKLTRDRNAVKGVPIPIPSIRAGDATHDTEYFENPDAFLLRCEEEYGPVFNCYLFGRQMIIVSGPLVREVFLTEHLNFQDVINEISGVQAMTKGILKSHAKKGNKGIRQLVSDNIFPNISRFASRIEENFRWALETNLGQCENKLIERPLEIIQIMVARTMASVLMGPEIAKDSDVINSFAVCTADFATVLGKDYKLRWWQTFTTKAKYNTLNPLQKHVKVLMNAATPVVLERRRQENEAVEKGIPYDRPLDVLQMLLDNFDRYQFVDLEDICGHLLVLALASVHATSDSATTLCSYLATFPEHIERLYEEQQEVLGQVEKEHQELRQKKLESGEVANEQDFENTYLDPKNDRAFTTETVKKLVHMDSFVRECMRHKHERLSLPHKARTDVELGNGMVIPKGKQVIVNIRSVHHGETLQGEDPTEFRPWRFVGKSKAAIKVSSGFLTFGMGSHACPGRFLAIYELKTFFSLIIANYSKITLQEPPKTQAIPIGAGVLFTSR</sequence>
<dbReference type="InterPro" id="IPR017972">
    <property type="entry name" value="Cyt_P450_CS"/>
</dbReference>
<dbReference type="GO" id="GO:0004497">
    <property type="term" value="F:monooxygenase activity"/>
    <property type="evidence" value="ECO:0007669"/>
    <property type="project" value="UniProtKB-KW"/>
</dbReference>
<keyword evidence="5 6" id="KW-0349">Heme</keyword>
<dbReference type="AlphaFoldDB" id="A0A9P6MYI2"/>
<reference evidence="7" key="1">
    <citation type="journal article" date="2020" name="Fungal Divers.">
        <title>Resolving the Mortierellaceae phylogeny through synthesis of multi-gene phylogenetics and phylogenomics.</title>
        <authorList>
            <person name="Vandepol N."/>
            <person name="Liber J."/>
            <person name="Desiro A."/>
            <person name="Na H."/>
            <person name="Kennedy M."/>
            <person name="Barry K."/>
            <person name="Grigoriev I.V."/>
            <person name="Miller A.N."/>
            <person name="O'Donnell K."/>
            <person name="Stajich J.E."/>
            <person name="Bonito G."/>
        </authorList>
    </citation>
    <scope>NUCLEOTIDE SEQUENCE</scope>
    <source>
        <strain evidence="7">NRRL 2769</strain>
    </source>
</reference>
<proteinExistence type="inferred from homology"/>
<protein>
    <recommendedName>
        <fullName evidence="9">Cytochrome p450</fullName>
    </recommendedName>
</protein>
<dbReference type="GO" id="GO:0005506">
    <property type="term" value="F:iron ion binding"/>
    <property type="evidence" value="ECO:0007669"/>
    <property type="project" value="InterPro"/>
</dbReference>
<dbReference type="PANTHER" id="PTHR46206">
    <property type="entry name" value="CYTOCHROME P450"/>
    <property type="match status" value="1"/>
</dbReference>
<dbReference type="InterPro" id="IPR001128">
    <property type="entry name" value="Cyt_P450"/>
</dbReference>
<dbReference type="EMBL" id="JAAAID010000427">
    <property type="protein sequence ID" value="KAG0017651.1"/>
    <property type="molecule type" value="Genomic_DNA"/>
</dbReference>
<name>A0A9P6MYI2_9FUNG</name>
<evidence type="ECO:0000256" key="3">
    <source>
        <dbReference type="ARBA" id="ARBA00022723"/>
    </source>
</evidence>
<evidence type="ECO:0008006" key="9">
    <source>
        <dbReference type="Google" id="ProtNLM"/>
    </source>
</evidence>
<dbReference type="InterPro" id="IPR002403">
    <property type="entry name" value="Cyt_P450_E_grp-IV"/>
</dbReference>
<dbReference type="PRINTS" id="PR00465">
    <property type="entry name" value="EP450IV"/>
</dbReference>
<keyword evidence="8" id="KW-1185">Reference proteome</keyword>
<keyword evidence="6" id="KW-0503">Monooxygenase</keyword>